<reference evidence="9 10" key="1">
    <citation type="submission" date="2018-03" db="EMBL/GenBank/DDBJ databases">
        <authorList>
            <person name="Keele B.F."/>
        </authorList>
    </citation>
    <scope>NUCLEOTIDE SEQUENCE [LARGE SCALE GENOMIC DNA]</scope>
    <source>
        <strain evidence="9 10">CeCT 8812</strain>
    </source>
</reference>
<evidence type="ECO:0000313" key="10">
    <source>
        <dbReference type="Proteomes" id="UP000244932"/>
    </source>
</evidence>
<comment type="function">
    <text evidence="7">Possible subunit of a heme lyase.</text>
</comment>
<keyword evidence="10" id="KW-1185">Reference proteome</keyword>
<dbReference type="PANTHER" id="PTHR47870:SF1">
    <property type="entry name" value="CYTOCHROME C-TYPE BIOGENESIS PROTEIN CCMH"/>
    <property type="match status" value="1"/>
</dbReference>
<feature type="signal peptide" evidence="7">
    <location>
        <begin position="1"/>
        <end position="17"/>
    </location>
</feature>
<organism evidence="9 10">
    <name type="scientific">Pontivivens insulae</name>
    <dbReference type="NCBI Taxonomy" id="1639689"/>
    <lineage>
        <taxon>Bacteria</taxon>
        <taxon>Pseudomonadati</taxon>
        <taxon>Pseudomonadota</taxon>
        <taxon>Alphaproteobacteria</taxon>
        <taxon>Rhodobacterales</taxon>
        <taxon>Paracoccaceae</taxon>
        <taxon>Pontivivens</taxon>
    </lineage>
</organism>
<protein>
    <recommendedName>
        <fullName evidence="7">Cytochrome c-type biogenesis protein</fullName>
    </recommendedName>
</protein>
<dbReference type="Proteomes" id="UP000244932">
    <property type="component" value="Unassembled WGS sequence"/>
</dbReference>
<dbReference type="GO" id="GO:0005886">
    <property type="term" value="C:plasma membrane"/>
    <property type="evidence" value="ECO:0007669"/>
    <property type="project" value="TreeGrafter"/>
</dbReference>
<dbReference type="OrthoDB" id="9804975at2"/>
<dbReference type="InterPro" id="IPR038297">
    <property type="entry name" value="CcmH/CycL/NrfF/Ccl2_sf"/>
</dbReference>
<gene>
    <name evidence="9" type="primary">ccmH</name>
    <name evidence="9" type="ORF">POI8812_01907</name>
</gene>
<dbReference type="InterPro" id="IPR005616">
    <property type="entry name" value="CcmH/CycL/Ccl2/NrfF_N"/>
</dbReference>
<keyword evidence="4 7" id="KW-0732">Signal</keyword>
<dbReference type="Pfam" id="PF03918">
    <property type="entry name" value="CcmH"/>
    <property type="match status" value="1"/>
</dbReference>
<dbReference type="CDD" id="cd16378">
    <property type="entry name" value="CcmH_N"/>
    <property type="match status" value="1"/>
</dbReference>
<keyword evidence="7" id="KW-0812">Transmembrane</keyword>
<dbReference type="PANTHER" id="PTHR47870">
    <property type="entry name" value="CYTOCHROME C-TYPE BIOGENESIS PROTEIN CCMH"/>
    <property type="match status" value="1"/>
</dbReference>
<keyword evidence="6 7" id="KW-0408">Iron</keyword>
<evidence type="ECO:0000256" key="4">
    <source>
        <dbReference type="ARBA" id="ARBA00022729"/>
    </source>
</evidence>
<evidence type="ECO:0000313" key="9">
    <source>
        <dbReference type="EMBL" id="SPF29594.1"/>
    </source>
</evidence>
<accession>A0A2R8ABJ6</accession>
<evidence type="ECO:0000259" key="8">
    <source>
        <dbReference type="Pfam" id="PF03918"/>
    </source>
</evidence>
<evidence type="ECO:0000256" key="7">
    <source>
        <dbReference type="RuleBase" id="RU364112"/>
    </source>
</evidence>
<keyword evidence="7" id="KW-0472">Membrane</keyword>
<dbReference type="EMBL" id="OMKW01000002">
    <property type="protein sequence ID" value="SPF29594.1"/>
    <property type="molecule type" value="Genomic_DNA"/>
</dbReference>
<feature type="domain" description="CcmH/CycL/Ccl2/NrfF N-terminal" evidence="8">
    <location>
        <begin position="6"/>
        <end position="147"/>
    </location>
</feature>
<proteinExistence type="inferred from homology"/>
<evidence type="ECO:0000256" key="6">
    <source>
        <dbReference type="ARBA" id="ARBA00023004"/>
    </source>
</evidence>
<feature type="transmembrane region" description="Helical" evidence="7">
    <location>
        <begin position="101"/>
        <end position="120"/>
    </location>
</feature>
<evidence type="ECO:0000256" key="5">
    <source>
        <dbReference type="ARBA" id="ARBA00022748"/>
    </source>
</evidence>
<evidence type="ECO:0000256" key="2">
    <source>
        <dbReference type="ARBA" id="ARBA00022617"/>
    </source>
</evidence>
<evidence type="ECO:0000256" key="3">
    <source>
        <dbReference type="ARBA" id="ARBA00022723"/>
    </source>
</evidence>
<name>A0A2R8ABJ6_9RHOB</name>
<keyword evidence="2 7" id="KW-0349">Heme</keyword>
<dbReference type="GO" id="GO:0017004">
    <property type="term" value="P:cytochrome complex assembly"/>
    <property type="evidence" value="ECO:0007669"/>
    <property type="project" value="UniProtKB-KW"/>
</dbReference>
<keyword evidence="3 7" id="KW-0479">Metal-binding</keyword>
<dbReference type="GO" id="GO:0046872">
    <property type="term" value="F:metal ion binding"/>
    <property type="evidence" value="ECO:0007669"/>
    <property type="project" value="UniProtKB-KW"/>
</dbReference>
<evidence type="ECO:0000256" key="1">
    <source>
        <dbReference type="ARBA" id="ARBA00010342"/>
    </source>
</evidence>
<comment type="similarity">
    <text evidence="1 7">Belongs to the CcmH/CycL/Ccl2/NrfF family.</text>
</comment>
<dbReference type="InterPro" id="IPR051263">
    <property type="entry name" value="C-type_cytochrome_biogenesis"/>
</dbReference>
<keyword evidence="5" id="KW-0201">Cytochrome c-type biogenesis</keyword>
<dbReference type="RefSeq" id="WP_108782276.1">
    <property type="nucleotide sequence ID" value="NZ_OMKW01000002.1"/>
</dbReference>
<feature type="chain" id="PRO_5015217995" description="Cytochrome c-type biogenesis protein" evidence="7">
    <location>
        <begin position="18"/>
        <end position="150"/>
    </location>
</feature>
<sequence>MKRLILILCLMASPLFAVTPDEQLDDPVLEERARALSQELRCLVCRNENIDASNAELAQDLRVLVRERLVEGDTDEQVLAYVVDRYGEYVLLRPTLNGANLILWLTAPVLLLLGLAIAVVKLRQRPKAVAPLPDDLSEAERARLDRLIKE</sequence>
<keyword evidence="7" id="KW-1133">Transmembrane helix</keyword>
<dbReference type="Gene3D" id="1.10.8.640">
    <property type="entry name" value="Cytochrome C biogenesis protein"/>
    <property type="match status" value="1"/>
</dbReference>
<dbReference type="AlphaFoldDB" id="A0A2R8ABJ6"/>